<sequence length="164" mass="18832">MLRILRRDPNTSQQSLTSWIFLAHYETRCTTVGEEICEMSKHATFIHQPVKPLNAMLSPCLFSQFRMDIVGPFPLTTGQRKFLLVAIDYFTKWVEAGPLARITEGKEVYMEEHHMSLQTAPINNIRQWPIIPMTNDTRLVRRATLKAEVHLGISSLGPWSSRGH</sequence>
<accession>A0AAW2L934</accession>
<evidence type="ECO:0000313" key="1">
    <source>
        <dbReference type="EMBL" id="KAL0314962.1"/>
    </source>
</evidence>
<dbReference type="InterPro" id="IPR036397">
    <property type="entry name" value="RNaseH_sf"/>
</dbReference>
<dbReference type="EMBL" id="JACGWK010000015">
    <property type="protein sequence ID" value="KAL0314962.1"/>
    <property type="molecule type" value="Genomic_DNA"/>
</dbReference>
<reference evidence="1" key="2">
    <citation type="journal article" date="2024" name="Plant">
        <title>Genomic evolution and insights into agronomic trait innovations of Sesamum species.</title>
        <authorList>
            <person name="Miao H."/>
            <person name="Wang L."/>
            <person name="Qu L."/>
            <person name="Liu H."/>
            <person name="Sun Y."/>
            <person name="Le M."/>
            <person name="Wang Q."/>
            <person name="Wei S."/>
            <person name="Zheng Y."/>
            <person name="Lin W."/>
            <person name="Duan Y."/>
            <person name="Cao H."/>
            <person name="Xiong S."/>
            <person name="Wang X."/>
            <person name="Wei L."/>
            <person name="Li C."/>
            <person name="Ma Q."/>
            <person name="Ju M."/>
            <person name="Zhao R."/>
            <person name="Li G."/>
            <person name="Mu C."/>
            <person name="Tian Q."/>
            <person name="Mei H."/>
            <person name="Zhang T."/>
            <person name="Gao T."/>
            <person name="Zhang H."/>
        </authorList>
    </citation>
    <scope>NUCLEOTIDE SEQUENCE</scope>
    <source>
        <strain evidence="1">G01</strain>
    </source>
</reference>
<dbReference type="Gene3D" id="3.30.420.10">
    <property type="entry name" value="Ribonuclease H-like superfamily/Ribonuclease H"/>
    <property type="match status" value="1"/>
</dbReference>
<reference evidence="1" key="1">
    <citation type="submission" date="2020-06" db="EMBL/GenBank/DDBJ databases">
        <authorList>
            <person name="Li T."/>
            <person name="Hu X."/>
            <person name="Zhang T."/>
            <person name="Song X."/>
            <person name="Zhang H."/>
            <person name="Dai N."/>
            <person name="Sheng W."/>
            <person name="Hou X."/>
            <person name="Wei L."/>
        </authorList>
    </citation>
    <scope>NUCLEOTIDE SEQUENCE</scope>
    <source>
        <strain evidence="1">G01</strain>
        <tissue evidence="1">Leaf</tissue>
    </source>
</reference>
<dbReference type="AlphaFoldDB" id="A0AAW2L934"/>
<name>A0AAW2L934_9LAMI</name>
<protein>
    <recommendedName>
        <fullName evidence="2">Gypsy retrotransposon integrase-like protein 1</fullName>
    </recommendedName>
</protein>
<organism evidence="1">
    <name type="scientific">Sesamum angustifolium</name>
    <dbReference type="NCBI Taxonomy" id="2727405"/>
    <lineage>
        <taxon>Eukaryota</taxon>
        <taxon>Viridiplantae</taxon>
        <taxon>Streptophyta</taxon>
        <taxon>Embryophyta</taxon>
        <taxon>Tracheophyta</taxon>
        <taxon>Spermatophyta</taxon>
        <taxon>Magnoliopsida</taxon>
        <taxon>eudicotyledons</taxon>
        <taxon>Gunneridae</taxon>
        <taxon>Pentapetalae</taxon>
        <taxon>asterids</taxon>
        <taxon>lamiids</taxon>
        <taxon>Lamiales</taxon>
        <taxon>Pedaliaceae</taxon>
        <taxon>Sesamum</taxon>
    </lineage>
</organism>
<proteinExistence type="predicted"/>
<comment type="caution">
    <text evidence="1">The sequence shown here is derived from an EMBL/GenBank/DDBJ whole genome shotgun (WGS) entry which is preliminary data.</text>
</comment>
<dbReference type="InterPro" id="IPR012337">
    <property type="entry name" value="RNaseH-like_sf"/>
</dbReference>
<evidence type="ECO:0008006" key="2">
    <source>
        <dbReference type="Google" id="ProtNLM"/>
    </source>
</evidence>
<dbReference type="GO" id="GO:0003676">
    <property type="term" value="F:nucleic acid binding"/>
    <property type="evidence" value="ECO:0007669"/>
    <property type="project" value="InterPro"/>
</dbReference>
<gene>
    <name evidence="1" type="ORF">Sangu_2340600</name>
</gene>
<dbReference type="SUPFAM" id="SSF53098">
    <property type="entry name" value="Ribonuclease H-like"/>
    <property type="match status" value="1"/>
</dbReference>